<keyword evidence="1" id="KW-0285">Flavoprotein</keyword>
<organism evidence="4">
    <name type="scientific">marine sediment metagenome</name>
    <dbReference type="NCBI Taxonomy" id="412755"/>
    <lineage>
        <taxon>unclassified sequences</taxon>
        <taxon>metagenomes</taxon>
        <taxon>ecological metagenomes</taxon>
    </lineage>
</organism>
<feature type="non-terminal residue" evidence="4">
    <location>
        <position position="267"/>
    </location>
</feature>
<feature type="domain" description="FAD/NAD(P)-binding" evidence="3">
    <location>
        <begin position="4"/>
        <end position="267"/>
    </location>
</feature>
<dbReference type="InterPro" id="IPR036188">
    <property type="entry name" value="FAD/NAD-bd_sf"/>
</dbReference>
<evidence type="ECO:0000256" key="1">
    <source>
        <dbReference type="ARBA" id="ARBA00022630"/>
    </source>
</evidence>
<dbReference type="PRINTS" id="PR00469">
    <property type="entry name" value="PNDRDTASEII"/>
</dbReference>
<proteinExistence type="predicted"/>
<protein>
    <recommendedName>
        <fullName evidence="3">FAD/NAD(P)-binding domain-containing protein</fullName>
    </recommendedName>
</protein>
<dbReference type="Pfam" id="PF07992">
    <property type="entry name" value="Pyr_redox_2"/>
    <property type="match status" value="1"/>
</dbReference>
<evidence type="ECO:0000256" key="2">
    <source>
        <dbReference type="ARBA" id="ARBA00023002"/>
    </source>
</evidence>
<sequence>MKVYDLIIIGAGPAGITAGIYAKNFGLDCLIIGEKTGGLVNAAYKVENYPGIFNLSGKELTQKFLEHQKYLKITSKKERVLHLLRKGARFSISTNKNKYQAKTLILAFGTEVRKIKIKNIERFENKGVSYRIGDNTSFYKNKIVAVIGGANAAVMTAVMLAKQAKKVYLIYRQAKLRADTIWLSRIKKAKNVEIIYKANVVDLKGKSRLEKVVLDNKKQLKVNSLIIEAGSVPNTFLIHDLGIKTNKQGYIKTDKSQATNVKEVFAA</sequence>
<evidence type="ECO:0000259" key="3">
    <source>
        <dbReference type="Pfam" id="PF07992"/>
    </source>
</evidence>
<dbReference type="SUPFAM" id="SSF51905">
    <property type="entry name" value="FAD/NAD(P)-binding domain"/>
    <property type="match status" value="1"/>
</dbReference>
<dbReference type="PANTHER" id="PTHR48105">
    <property type="entry name" value="THIOREDOXIN REDUCTASE 1-RELATED-RELATED"/>
    <property type="match status" value="1"/>
</dbReference>
<name>X1GZY1_9ZZZZ</name>
<dbReference type="InterPro" id="IPR050097">
    <property type="entry name" value="Ferredoxin-NADP_redctase_2"/>
</dbReference>
<evidence type="ECO:0000313" key="4">
    <source>
        <dbReference type="EMBL" id="GAH38568.1"/>
    </source>
</evidence>
<gene>
    <name evidence="4" type="ORF">S03H2_18414</name>
</gene>
<dbReference type="AlphaFoldDB" id="X1GZY1"/>
<accession>X1GZY1</accession>
<dbReference type="InterPro" id="IPR023753">
    <property type="entry name" value="FAD/NAD-binding_dom"/>
</dbReference>
<dbReference type="PRINTS" id="PR00368">
    <property type="entry name" value="FADPNR"/>
</dbReference>
<dbReference type="Gene3D" id="3.50.50.60">
    <property type="entry name" value="FAD/NAD(P)-binding domain"/>
    <property type="match status" value="2"/>
</dbReference>
<dbReference type="EMBL" id="BARU01009556">
    <property type="protein sequence ID" value="GAH38568.1"/>
    <property type="molecule type" value="Genomic_DNA"/>
</dbReference>
<reference evidence="4" key="1">
    <citation type="journal article" date="2014" name="Front. Microbiol.">
        <title>High frequency of phylogenetically diverse reductive dehalogenase-homologous genes in deep subseafloor sedimentary metagenomes.</title>
        <authorList>
            <person name="Kawai M."/>
            <person name="Futagami T."/>
            <person name="Toyoda A."/>
            <person name="Takaki Y."/>
            <person name="Nishi S."/>
            <person name="Hori S."/>
            <person name="Arai W."/>
            <person name="Tsubouchi T."/>
            <person name="Morono Y."/>
            <person name="Uchiyama I."/>
            <person name="Ito T."/>
            <person name="Fujiyama A."/>
            <person name="Inagaki F."/>
            <person name="Takami H."/>
        </authorList>
    </citation>
    <scope>NUCLEOTIDE SEQUENCE</scope>
    <source>
        <strain evidence="4">Expedition CK06-06</strain>
    </source>
</reference>
<keyword evidence="2" id="KW-0560">Oxidoreductase</keyword>
<comment type="caution">
    <text evidence="4">The sequence shown here is derived from an EMBL/GenBank/DDBJ whole genome shotgun (WGS) entry which is preliminary data.</text>
</comment>
<dbReference type="GO" id="GO:0016491">
    <property type="term" value="F:oxidoreductase activity"/>
    <property type="evidence" value="ECO:0007669"/>
    <property type="project" value="UniProtKB-KW"/>
</dbReference>